<dbReference type="Proteomes" id="UP000053201">
    <property type="component" value="Unassembled WGS sequence"/>
</dbReference>
<proteinExistence type="predicted"/>
<name>A0A0L0HK76_SPIPD</name>
<dbReference type="AlphaFoldDB" id="A0A0L0HK76"/>
<evidence type="ECO:0000256" key="1">
    <source>
        <dbReference type="SAM" id="MobiDB-lite"/>
    </source>
</evidence>
<evidence type="ECO:0000313" key="3">
    <source>
        <dbReference type="Proteomes" id="UP000053201"/>
    </source>
</evidence>
<gene>
    <name evidence="2" type="ORF">SPPG_03309</name>
</gene>
<dbReference type="InterPro" id="IPR027417">
    <property type="entry name" value="P-loop_NTPase"/>
</dbReference>
<feature type="compositionally biased region" description="Acidic residues" evidence="1">
    <location>
        <begin position="459"/>
        <end position="468"/>
    </location>
</feature>
<accession>A0A0L0HK76</accession>
<sequence length="1021" mass="118720">MTLIFNPIEDKNVRVGTKNYVKMMRKLVAGDFNRKGWTRERKVALEDLMIERLPLFLLEEQEKRRDAARKAQATRTAPQRQAIARKATVTLRRKKMEHDQDLAREMAAQKARRSAAAKQAAETRRSNQTVADYAIEWVHLLYWCEHNDSQFYRERQYTEGNRFAKSKDSRYVQVQALRAEKGDAWMHDIAWKEDEFEEKFSNVENACFRESLSRQMNHVFPHVRGQLTLEKTKQLIEAYETEHGILVLNTESDYNDNFIILETVVLSRVNLSNGVKLDEMMLFDEQQEDGMIIRPDSLPEGQCLINAVRNVWAYGSKRAQRKGCREILDDKWLMNAMKIDSLDNGANLKHLNNLNEEMLKLGYVGSYYCIDLCKAFVSRMQYLQDDIADLSKRMKKDVGKDWKFKWTLPPLYGFIYNNHFSEICDEKLQKSLRERTTAQRVQSEHADTKRKRGSKGKTEEEDEDEEEYEEDYVFIDRGNVEEIVKNILHREVDGNVQSSTDGWRTIYLLKDCKDFFVMESVFLEYIKQTQKIPQCYRTSMYEMPLPYPVFSFFDTVEPYDAAKSDFGKMAGLYFVKTRNVIPCEGDGWYVNAIVDKLCKENIQHEITHMILASRALPGNYFCKYINLMVGALGSKGAKLPINGLVGLFGMKFSKRYFKSVFFPTQEEAVDYFQKWQAEGQWNAAITQKFFRDLHGLDLFQTTAYQNVKTFDSHRPIRKQIMDYANCLLYDMIKETVGGIDKVLAVKTDCIVVRKQDAFINHLWKYHIPEDLPELHKDINTARRADTGVRQRWINRVDLRICKGDDGVQMFLDAIRVGQSARIQGDGSCGKSVLLKGLEKYFIKQGRKVLVIAPTNAAANRVKGKTIHKGLKIGQGDEIAHLKNNIPNVLLIDEISQIPSYLWNIIYIYKQMGCRVFLVRDSKQLPPVEPWENILSDDYLETKLVADIADGNYIRLTENHRFLNDPTNEMHKLTASILNEGTDVVFPDSMYVENESEILDFRLNIAFTNQVFHLFEDTIQQE</sequence>
<dbReference type="VEuPathDB" id="FungiDB:SPPG_03309"/>
<dbReference type="InParanoid" id="A0A0L0HK76"/>
<dbReference type="GeneID" id="27686838"/>
<keyword evidence="3" id="KW-1185">Reference proteome</keyword>
<protein>
    <submittedName>
        <fullName evidence="2">Uncharacterized protein</fullName>
    </submittedName>
</protein>
<dbReference type="SUPFAM" id="SSF52540">
    <property type="entry name" value="P-loop containing nucleoside triphosphate hydrolases"/>
    <property type="match status" value="1"/>
</dbReference>
<dbReference type="Pfam" id="PF13604">
    <property type="entry name" value="AAA_30"/>
    <property type="match status" value="1"/>
</dbReference>
<feature type="compositionally biased region" description="Basic and acidic residues" evidence="1">
    <location>
        <begin position="435"/>
        <end position="447"/>
    </location>
</feature>
<evidence type="ECO:0000313" key="2">
    <source>
        <dbReference type="EMBL" id="KND01512.1"/>
    </source>
</evidence>
<dbReference type="OrthoDB" id="2119792at2759"/>
<reference evidence="2 3" key="1">
    <citation type="submission" date="2009-08" db="EMBL/GenBank/DDBJ databases">
        <title>The Genome Sequence of Spizellomyces punctatus strain DAOM BR117.</title>
        <authorList>
            <consortium name="The Broad Institute Genome Sequencing Platform"/>
            <person name="Russ C."/>
            <person name="Cuomo C."/>
            <person name="Shea T."/>
            <person name="Young S.K."/>
            <person name="Zeng Q."/>
            <person name="Koehrsen M."/>
            <person name="Haas B."/>
            <person name="Borodovsky M."/>
            <person name="Guigo R."/>
            <person name="Alvarado L."/>
            <person name="Berlin A."/>
            <person name="Bochicchio J."/>
            <person name="Borenstein D."/>
            <person name="Chapman S."/>
            <person name="Chen Z."/>
            <person name="Engels R."/>
            <person name="Freedman E."/>
            <person name="Gellesch M."/>
            <person name="Goldberg J."/>
            <person name="Griggs A."/>
            <person name="Gujja S."/>
            <person name="Heiman D."/>
            <person name="Hepburn T."/>
            <person name="Howarth C."/>
            <person name="Jen D."/>
            <person name="Larson L."/>
            <person name="Lewis B."/>
            <person name="Mehta T."/>
            <person name="Park D."/>
            <person name="Pearson M."/>
            <person name="Roberts A."/>
            <person name="Saif S."/>
            <person name="Shenoy N."/>
            <person name="Sisk P."/>
            <person name="Stolte C."/>
            <person name="Sykes S."/>
            <person name="Thomson T."/>
            <person name="Walk T."/>
            <person name="White J."/>
            <person name="Yandava C."/>
            <person name="Burger G."/>
            <person name="Gray M.W."/>
            <person name="Holland P.W.H."/>
            <person name="King N."/>
            <person name="Lang F.B.F."/>
            <person name="Roger A.J."/>
            <person name="Ruiz-Trillo I."/>
            <person name="Lander E."/>
            <person name="Nusbaum C."/>
        </authorList>
    </citation>
    <scope>NUCLEOTIDE SEQUENCE [LARGE SCALE GENOMIC DNA]</scope>
    <source>
        <strain evidence="2 3">DAOM BR117</strain>
    </source>
</reference>
<dbReference type="Gene3D" id="3.40.50.300">
    <property type="entry name" value="P-loop containing nucleotide triphosphate hydrolases"/>
    <property type="match status" value="1"/>
</dbReference>
<dbReference type="EMBL" id="KQ257454">
    <property type="protein sequence ID" value="KND01512.1"/>
    <property type="molecule type" value="Genomic_DNA"/>
</dbReference>
<feature type="region of interest" description="Disordered" evidence="1">
    <location>
        <begin position="435"/>
        <end position="468"/>
    </location>
</feature>
<dbReference type="RefSeq" id="XP_016609551.1">
    <property type="nucleotide sequence ID" value="XM_016751585.1"/>
</dbReference>
<organism evidence="2 3">
    <name type="scientific">Spizellomyces punctatus (strain DAOM BR117)</name>
    <dbReference type="NCBI Taxonomy" id="645134"/>
    <lineage>
        <taxon>Eukaryota</taxon>
        <taxon>Fungi</taxon>
        <taxon>Fungi incertae sedis</taxon>
        <taxon>Chytridiomycota</taxon>
        <taxon>Chytridiomycota incertae sedis</taxon>
        <taxon>Chytridiomycetes</taxon>
        <taxon>Spizellomycetales</taxon>
        <taxon>Spizellomycetaceae</taxon>
        <taxon>Spizellomyces</taxon>
    </lineage>
</organism>